<organism evidence="2 3">
    <name type="scientific">Cudoniella acicularis</name>
    <dbReference type="NCBI Taxonomy" id="354080"/>
    <lineage>
        <taxon>Eukaryota</taxon>
        <taxon>Fungi</taxon>
        <taxon>Dikarya</taxon>
        <taxon>Ascomycota</taxon>
        <taxon>Pezizomycotina</taxon>
        <taxon>Leotiomycetes</taxon>
        <taxon>Helotiales</taxon>
        <taxon>Tricladiaceae</taxon>
        <taxon>Cudoniella</taxon>
    </lineage>
</organism>
<protein>
    <submittedName>
        <fullName evidence="2">Uncharacterized protein</fullName>
    </submittedName>
</protein>
<dbReference type="AlphaFoldDB" id="A0A8H4W1R1"/>
<evidence type="ECO:0000313" key="2">
    <source>
        <dbReference type="EMBL" id="KAF4628560.1"/>
    </source>
</evidence>
<name>A0A8H4W1R1_9HELO</name>
<keyword evidence="3" id="KW-1185">Reference proteome</keyword>
<sequence length="137" mass="15212">MVLRVRILVRPNRLISVFEFGMCFIQLHAYSTPVHHLFCSAPAPASSTPLALAINTNYTSKCVPWSPTPVFLRTIALTELRDASQKTASIQSRSRHPMRSRNNNGKRSSGAAWEKVQDDSVERLFGGPRAGEEQGAF</sequence>
<comment type="caution">
    <text evidence="2">The sequence shown here is derived from an EMBL/GenBank/DDBJ whole genome shotgun (WGS) entry which is preliminary data.</text>
</comment>
<evidence type="ECO:0000256" key="1">
    <source>
        <dbReference type="SAM" id="MobiDB-lite"/>
    </source>
</evidence>
<accession>A0A8H4W1R1</accession>
<gene>
    <name evidence="2" type="ORF">G7Y89_g9593</name>
</gene>
<feature type="region of interest" description="Disordered" evidence="1">
    <location>
        <begin position="83"/>
        <end position="137"/>
    </location>
</feature>
<reference evidence="2 3" key="1">
    <citation type="submission" date="2020-03" db="EMBL/GenBank/DDBJ databases">
        <title>Draft Genome Sequence of Cudoniella acicularis.</title>
        <authorList>
            <person name="Buettner E."/>
            <person name="Kellner H."/>
        </authorList>
    </citation>
    <scope>NUCLEOTIDE SEQUENCE [LARGE SCALE GENOMIC DNA]</scope>
    <source>
        <strain evidence="2 3">DSM 108380</strain>
    </source>
</reference>
<evidence type="ECO:0000313" key="3">
    <source>
        <dbReference type="Proteomes" id="UP000566819"/>
    </source>
</evidence>
<dbReference type="Proteomes" id="UP000566819">
    <property type="component" value="Unassembled WGS sequence"/>
</dbReference>
<dbReference type="EMBL" id="JAAMPI010000795">
    <property type="protein sequence ID" value="KAF4628560.1"/>
    <property type="molecule type" value="Genomic_DNA"/>
</dbReference>
<proteinExistence type="predicted"/>